<sequence length="310" mass="34909">MPCSQRPFRHGHHGHRGHRGGFHPYMMMRGGFPHFHPFFMAANESAEEDSSPMSMFQKNKSTWNETEENYIFQMDVPGVKAHQITIEEKDGEVEVTAIRMNNKNEIEKTYQEILYVRPTTSDLANTVATLDNGVLTVIVPKKSNDPVNIETETTSPPEATDDKEFRISIDLPGVKAPDLKAHARQGKVYIEATRKIGDRVLKLHRTIETQDLASVDVAHARAFLQDGVFTLVVPSNQEEAMDSDEKKPAGMRTIWVTSEDEVPAALASLYLDDKDEELKEAMVVETVTEDDKEGWEQVNEDTKKPAGKTD</sequence>
<evidence type="ECO:0000256" key="2">
    <source>
        <dbReference type="PROSITE-ProRule" id="PRU00285"/>
    </source>
</evidence>
<comment type="caution">
    <text evidence="6">The sequence shown here is derived from an EMBL/GenBank/DDBJ whole genome shotgun (WGS) entry which is preliminary data.</text>
</comment>
<dbReference type="AlphaFoldDB" id="A0A9N8H2Z8"/>
<evidence type="ECO:0000256" key="3">
    <source>
        <dbReference type="RuleBase" id="RU003616"/>
    </source>
</evidence>
<gene>
    <name evidence="6" type="ORF">SEMRO_47_G028010.1</name>
</gene>
<comment type="similarity">
    <text evidence="2 3">Belongs to the small heat shock protein (HSP20) family.</text>
</comment>
<accession>A0A9N8H2Z8</accession>
<dbReference type="PANTHER" id="PTHR11527">
    <property type="entry name" value="HEAT-SHOCK PROTEIN 20 FAMILY MEMBER"/>
    <property type="match status" value="1"/>
</dbReference>
<evidence type="ECO:0000313" key="7">
    <source>
        <dbReference type="Proteomes" id="UP001153069"/>
    </source>
</evidence>
<feature type="domain" description="SHSP" evidence="5">
    <location>
        <begin position="44"/>
        <end position="156"/>
    </location>
</feature>
<dbReference type="InterPro" id="IPR031107">
    <property type="entry name" value="Small_HSP"/>
</dbReference>
<dbReference type="Gene3D" id="2.60.40.790">
    <property type="match status" value="2"/>
</dbReference>
<dbReference type="CDD" id="cd06464">
    <property type="entry name" value="ACD_sHsps-like"/>
    <property type="match status" value="2"/>
</dbReference>
<dbReference type="OrthoDB" id="5511210at2759"/>
<reference evidence="6" key="1">
    <citation type="submission" date="2020-06" db="EMBL/GenBank/DDBJ databases">
        <authorList>
            <consortium name="Plant Systems Biology data submission"/>
        </authorList>
    </citation>
    <scope>NUCLEOTIDE SEQUENCE</scope>
    <source>
        <strain evidence="6">D6</strain>
    </source>
</reference>
<evidence type="ECO:0000313" key="6">
    <source>
        <dbReference type="EMBL" id="CAB9498881.1"/>
    </source>
</evidence>
<dbReference type="Pfam" id="PF00011">
    <property type="entry name" value="HSP20"/>
    <property type="match status" value="2"/>
</dbReference>
<evidence type="ECO:0000256" key="1">
    <source>
        <dbReference type="ARBA" id="ARBA00023016"/>
    </source>
</evidence>
<feature type="compositionally biased region" description="Basic and acidic residues" evidence="4">
    <location>
        <begin position="300"/>
        <end position="310"/>
    </location>
</feature>
<dbReference type="InterPro" id="IPR002068">
    <property type="entry name" value="A-crystallin/Hsp20_dom"/>
</dbReference>
<keyword evidence="1" id="KW-0346">Stress response</keyword>
<protein>
    <recommendedName>
        <fullName evidence="5">SHSP domain-containing protein</fullName>
    </recommendedName>
</protein>
<dbReference type="EMBL" id="CAICTM010000047">
    <property type="protein sequence ID" value="CAB9498881.1"/>
    <property type="molecule type" value="Genomic_DNA"/>
</dbReference>
<keyword evidence="7" id="KW-1185">Reference proteome</keyword>
<dbReference type="Proteomes" id="UP001153069">
    <property type="component" value="Unassembled WGS sequence"/>
</dbReference>
<dbReference type="InterPro" id="IPR008978">
    <property type="entry name" value="HSP20-like_chaperone"/>
</dbReference>
<evidence type="ECO:0000259" key="5">
    <source>
        <dbReference type="PROSITE" id="PS01031"/>
    </source>
</evidence>
<dbReference type="PROSITE" id="PS01031">
    <property type="entry name" value="SHSP"/>
    <property type="match status" value="1"/>
</dbReference>
<name>A0A9N8H2Z8_9STRA</name>
<feature type="region of interest" description="Disordered" evidence="4">
    <location>
        <begin position="287"/>
        <end position="310"/>
    </location>
</feature>
<proteinExistence type="inferred from homology"/>
<evidence type="ECO:0000256" key="4">
    <source>
        <dbReference type="SAM" id="MobiDB-lite"/>
    </source>
</evidence>
<dbReference type="SUPFAM" id="SSF49764">
    <property type="entry name" value="HSP20-like chaperones"/>
    <property type="match status" value="2"/>
</dbReference>
<organism evidence="6 7">
    <name type="scientific">Seminavis robusta</name>
    <dbReference type="NCBI Taxonomy" id="568900"/>
    <lineage>
        <taxon>Eukaryota</taxon>
        <taxon>Sar</taxon>
        <taxon>Stramenopiles</taxon>
        <taxon>Ochrophyta</taxon>
        <taxon>Bacillariophyta</taxon>
        <taxon>Bacillariophyceae</taxon>
        <taxon>Bacillariophycidae</taxon>
        <taxon>Naviculales</taxon>
        <taxon>Naviculaceae</taxon>
        <taxon>Seminavis</taxon>
    </lineage>
</organism>